<evidence type="ECO:0000256" key="11">
    <source>
        <dbReference type="ARBA" id="ARBA00023163"/>
    </source>
</evidence>
<dbReference type="Pfam" id="PF16730">
    <property type="entry name" value="DnaGprimase_HBD"/>
    <property type="match status" value="1"/>
</dbReference>
<dbReference type="AlphaFoldDB" id="A0A347TME4"/>
<dbReference type="InterPro" id="IPR006171">
    <property type="entry name" value="TOPRIM_dom"/>
</dbReference>
<evidence type="ECO:0000313" key="16">
    <source>
        <dbReference type="EMBL" id="AXX87772.1"/>
    </source>
</evidence>
<dbReference type="HAMAP" id="MF_00974">
    <property type="entry name" value="DNA_primase_DnaG"/>
    <property type="match status" value="1"/>
</dbReference>
<accession>A0A347TME4</accession>
<dbReference type="EC" id="2.7.7.101" evidence="12"/>
<dbReference type="InterPro" id="IPR050219">
    <property type="entry name" value="DnaG_primase"/>
</dbReference>
<evidence type="ECO:0000256" key="3">
    <source>
        <dbReference type="ARBA" id="ARBA00022679"/>
    </source>
</evidence>
<dbReference type="SMART" id="SM00493">
    <property type="entry name" value="TOPRIM"/>
    <property type="match status" value="1"/>
</dbReference>
<dbReference type="Proteomes" id="UP000224740">
    <property type="component" value="Unassembled WGS sequence"/>
</dbReference>
<dbReference type="GO" id="GO:0003899">
    <property type="term" value="F:DNA-directed RNA polymerase activity"/>
    <property type="evidence" value="ECO:0007669"/>
    <property type="project" value="UniProtKB-UniRule"/>
</dbReference>
<dbReference type="RefSeq" id="WP_099309999.1">
    <property type="nucleotide sequence ID" value="NZ_CP032101.1"/>
</dbReference>
<dbReference type="InterPro" id="IPR002694">
    <property type="entry name" value="Znf_CHC2"/>
</dbReference>
<reference evidence="16 19" key="3">
    <citation type="submission" date="2018-08" db="EMBL/GenBank/DDBJ databases">
        <title>Complete genome of the Arcobacter marinus type strain JCM 15502.</title>
        <authorList>
            <person name="Miller W.G."/>
            <person name="Yee E."/>
            <person name="Huynh S."/>
            <person name="Parker C.T."/>
        </authorList>
    </citation>
    <scope>NUCLEOTIDE SEQUENCE [LARGE SCALE GENOMIC DNA]</scope>
    <source>
        <strain evidence="16 19">JCM 15502</strain>
    </source>
</reference>
<keyword evidence="4 12" id="KW-0548">Nucleotidyltransferase</keyword>
<dbReference type="Gene3D" id="3.90.980.10">
    <property type="entry name" value="DNA primase, catalytic core, N-terminal domain"/>
    <property type="match status" value="1"/>
</dbReference>
<evidence type="ECO:0000256" key="12">
    <source>
        <dbReference type="HAMAP-Rule" id="MF_00974"/>
    </source>
</evidence>
<dbReference type="CDD" id="cd03364">
    <property type="entry name" value="TOPRIM_DnaG_primases"/>
    <property type="match status" value="1"/>
</dbReference>
<keyword evidence="7 12" id="KW-0863">Zinc-finger</keyword>
<evidence type="ECO:0000256" key="13">
    <source>
        <dbReference type="PIRNR" id="PIRNR002811"/>
    </source>
</evidence>
<dbReference type="GO" id="GO:0005737">
    <property type="term" value="C:cytoplasm"/>
    <property type="evidence" value="ECO:0007669"/>
    <property type="project" value="TreeGrafter"/>
</dbReference>
<feature type="domain" description="Toprim" evidence="15">
    <location>
        <begin position="245"/>
        <end position="326"/>
    </location>
</feature>
<evidence type="ECO:0000256" key="14">
    <source>
        <dbReference type="PIRSR" id="PIRSR002811-1"/>
    </source>
</evidence>
<dbReference type="Proteomes" id="UP000264693">
    <property type="component" value="Chromosome"/>
</dbReference>
<comment type="cofactor">
    <cofactor evidence="12 13 14">
        <name>Zn(2+)</name>
        <dbReference type="ChEBI" id="CHEBI:29105"/>
    </cofactor>
    <text evidence="12 13 14">Binds 1 zinc ion per monomer.</text>
</comment>
<comment type="domain">
    <text evidence="12">Contains an N-terminal zinc-binding domain, a central core domain that contains the primase activity, and a C-terminal DnaB-binding domain.</text>
</comment>
<protein>
    <recommendedName>
        <fullName evidence="12 13">DNA primase</fullName>
        <ecNumber evidence="12">2.7.7.101</ecNumber>
    </recommendedName>
</protein>
<keyword evidence="11 12" id="KW-0804">Transcription</keyword>
<reference evidence="18" key="1">
    <citation type="submission" date="2017-09" db="EMBL/GenBank/DDBJ databases">
        <title>Arcobacter canalis sp. nov., a new species isolated from a water canal contaminated with urban sewage.</title>
        <authorList>
            <person name="Perez-Cataluna A."/>
            <person name="Salas-Masso N."/>
            <person name="Figueras M.J."/>
        </authorList>
    </citation>
    <scope>NUCLEOTIDE SEQUENCE [LARGE SCALE GENOMIC DNA]</scope>
    <source>
        <strain evidence="18">CECT 7727</strain>
    </source>
</reference>
<keyword evidence="5 12" id="KW-0235">DNA replication</keyword>
<evidence type="ECO:0000256" key="4">
    <source>
        <dbReference type="ARBA" id="ARBA00022695"/>
    </source>
</evidence>
<evidence type="ECO:0000256" key="2">
    <source>
        <dbReference type="ARBA" id="ARBA00022515"/>
    </source>
</evidence>
<evidence type="ECO:0000313" key="19">
    <source>
        <dbReference type="Proteomes" id="UP000264693"/>
    </source>
</evidence>
<evidence type="ECO:0000256" key="5">
    <source>
        <dbReference type="ARBA" id="ARBA00022705"/>
    </source>
</evidence>
<keyword evidence="10 12" id="KW-0238">DNA-binding</keyword>
<dbReference type="SUPFAM" id="SSF56731">
    <property type="entry name" value="DNA primase core"/>
    <property type="match status" value="1"/>
</dbReference>
<dbReference type="Pfam" id="PF13155">
    <property type="entry name" value="Toprim_2"/>
    <property type="match status" value="1"/>
</dbReference>
<dbReference type="SUPFAM" id="SSF57783">
    <property type="entry name" value="Zinc beta-ribbon"/>
    <property type="match status" value="1"/>
</dbReference>
<dbReference type="PANTHER" id="PTHR30313:SF2">
    <property type="entry name" value="DNA PRIMASE"/>
    <property type="match status" value="1"/>
</dbReference>
<keyword evidence="9" id="KW-0460">Magnesium</keyword>
<gene>
    <name evidence="12 16" type="primary">dnaG</name>
    <name evidence="16" type="ORF">AMRN_2057</name>
    <name evidence="17" type="ORF">CPH92_01270</name>
</gene>
<dbReference type="NCBIfam" id="TIGR01391">
    <property type="entry name" value="dnaG"/>
    <property type="match status" value="1"/>
</dbReference>
<dbReference type="InterPro" id="IPR031988">
    <property type="entry name" value="DnaG_HBD"/>
</dbReference>
<dbReference type="GO" id="GO:0008270">
    <property type="term" value="F:zinc ion binding"/>
    <property type="evidence" value="ECO:0007669"/>
    <property type="project" value="UniProtKB-UniRule"/>
</dbReference>
<keyword evidence="2 12" id="KW-0639">Primosome</keyword>
<evidence type="ECO:0000313" key="17">
    <source>
        <dbReference type="EMBL" id="PHO16537.1"/>
    </source>
</evidence>
<dbReference type="FunFam" id="3.90.580.10:FF:000001">
    <property type="entry name" value="DNA primase"/>
    <property type="match status" value="1"/>
</dbReference>
<dbReference type="GO" id="GO:0006269">
    <property type="term" value="P:DNA replication, synthesis of primer"/>
    <property type="evidence" value="ECO:0007669"/>
    <property type="project" value="UniProtKB-UniRule"/>
</dbReference>
<keyword evidence="6 12" id="KW-0479">Metal-binding</keyword>
<name>A0A347TME4_9BACT</name>
<dbReference type="InterPro" id="IPR030846">
    <property type="entry name" value="DnaG_bac"/>
</dbReference>
<dbReference type="PIRSF" id="PIRSF002811">
    <property type="entry name" value="DnaG"/>
    <property type="match status" value="1"/>
</dbReference>
<comment type="catalytic activity">
    <reaction evidence="12">
        <text>ssDNA + n NTP = ssDNA/pppN(pN)n-1 hybrid + (n-1) diphosphate.</text>
        <dbReference type="EC" id="2.7.7.101"/>
    </reaction>
</comment>
<comment type="function">
    <text evidence="12 13">RNA polymerase that catalyzes the synthesis of short RNA molecules used as primers for DNA polymerase during DNA replication.</text>
</comment>
<dbReference type="EMBL" id="CP032101">
    <property type="protein sequence ID" value="AXX87772.1"/>
    <property type="molecule type" value="Genomic_DNA"/>
</dbReference>
<organism evidence="16 19">
    <name type="scientific">Malaciobacter marinus</name>
    <dbReference type="NCBI Taxonomy" id="505249"/>
    <lineage>
        <taxon>Bacteria</taxon>
        <taxon>Pseudomonadati</taxon>
        <taxon>Campylobacterota</taxon>
        <taxon>Epsilonproteobacteria</taxon>
        <taxon>Campylobacterales</taxon>
        <taxon>Arcobacteraceae</taxon>
        <taxon>Malaciobacter</taxon>
    </lineage>
</organism>
<evidence type="ECO:0000256" key="7">
    <source>
        <dbReference type="ARBA" id="ARBA00022771"/>
    </source>
</evidence>
<evidence type="ECO:0000313" key="18">
    <source>
        <dbReference type="Proteomes" id="UP000224740"/>
    </source>
</evidence>
<dbReference type="Pfam" id="PF08275">
    <property type="entry name" value="DNAG_N"/>
    <property type="match status" value="1"/>
</dbReference>
<evidence type="ECO:0000259" key="15">
    <source>
        <dbReference type="PROSITE" id="PS50880"/>
    </source>
</evidence>
<feature type="zinc finger region" description="CHC2-type" evidence="12 14">
    <location>
        <begin position="37"/>
        <end position="61"/>
    </location>
</feature>
<dbReference type="KEGG" id="amar:AMRN_2057"/>
<dbReference type="Gene3D" id="3.40.1360.10">
    <property type="match status" value="1"/>
</dbReference>
<dbReference type="PANTHER" id="PTHR30313">
    <property type="entry name" value="DNA PRIMASE"/>
    <property type="match status" value="1"/>
</dbReference>
<dbReference type="GO" id="GO:1990077">
    <property type="term" value="C:primosome complex"/>
    <property type="evidence" value="ECO:0007669"/>
    <property type="project" value="UniProtKB-KW"/>
</dbReference>
<evidence type="ECO:0000256" key="10">
    <source>
        <dbReference type="ARBA" id="ARBA00023125"/>
    </source>
</evidence>
<dbReference type="InterPro" id="IPR037068">
    <property type="entry name" value="DNA_primase_core_N_sf"/>
</dbReference>
<keyword evidence="8 12" id="KW-0862">Zinc</keyword>
<dbReference type="PROSITE" id="PS50880">
    <property type="entry name" value="TOPRIM"/>
    <property type="match status" value="1"/>
</dbReference>
<dbReference type="InterPro" id="IPR013264">
    <property type="entry name" value="DNAG_N"/>
</dbReference>
<dbReference type="Pfam" id="PF01807">
    <property type="entry name" value="Zn_ribbon_DnaG"/>
    <property type="match status" value="1"/>
</dbReference>
<dbReference type="Gene3D" id="1.10.860.10">
    <property type="entry name" value="DNAb Helicase, Chain A"/>
    <property type="match status" value="1"/>
</dbReference>
<dbReference type="InterPro" id="IPR016136">
    <property type="entry name" value="DNA_helicase_N/primase_C"/>
</dbReference>
<evidence type="ECO:0000256" key="1">
    <source>
        <dbReference type="ARBA" id="ARBA00022478"/>
    </source>
</evidence>
<proteinExistence type="inferred from homology"/>
<comment type="similarity">
    <text evidence="12 13">Belongs to the DnaG primase family.</text>
</comment>
<dbReference type="InterPro" id="IPR036977">
    <property type="entry name" value="DNA_primase_Znf_CHC2"/>
</dbReference>
<evidence type="ECO:0000256" key="9">
    <source>
        <dbReference type="ARBA" id="ARBA00022842"/>
    </source>
</evidence>
<dbReference type="InterPro" id="IPR006295">
    <property type="entry name" value="DNA_primase_DnaG"/>
</dbReference>
<comment type="subunit">
    <text evidence="12">Monomer. Interacts with DnaB.</text>
</comment>
<dbReference type="GO" id="GO:0000428">
    <property type="term" value="C:DNA-directed RNA polymerase complex"/>
    <property type="evidence" value="ECO:0007669"/>
    <property type="project" value="UniProtKB-KW"/>
</dbReference>
<reference evidence="17" key="2">
    <citation type="submission" date="2017-09" db="EMBL/GenBank/DDBJ databases">
        <authorList>
            <person name="Perez-Cataluna A."/>
            <person name="Figueras M.J."/>
            <person name="Salas-Masso N."/>
        </authorList>
    </citation>
    <scope>NUCLEOTIDE SEQUENCE</scope>
    <source>
        <strain evidence="17">CECT 7727</strain>
    </source>
</reference>
<evidence type="ECO:0000256" key="6">
    <source>
        <dbReference type="ARBA" id="ARBA00022723"/>
    </source>
</evidence>
<dbReference type="EMBL" id="NXAO01000005">
    <property type="protein sequence ID" value="PHO16537.1"/>
    <property type="molecule type" value="Genomic_DNA"/>
</dbReference>
<dbReference type="Gene3D" id="3.90.580.10">
    <property type="entry name" value="Zinc finger, CHC2-type domain"/>
    <property type="match status" value="1"/>
</dbReference>
<dbReference type="GO" id="GO:0003677">
    <property type="term" value="F:DNA binding"/>
    <property type="evidence" value="ECO:0007669"/>
    <property type="project" value="UniProtKB-KW"/>
</dbReference>
<keyword evidence="3 12" id="KW-0808">Transferase</keyword>
<sequence length="550" mass="62687">MITKESIDNLKNHLEIVDVVSQSLELKKSGANFKACCPFHGEDTPSFVVSPAKQIYHCFGCGAGGDAIKFVMEYEKLTYPEALEKLASMYNVTLNYDETNSKPKLDLKVLETINQYYQKLFTNNTIAKDYIKSRGISEFSIEKFEIGYAPKSIETINYLKSNFLNLADAKDLGVIDSGQNGLYSRFIERITFPIYGLNSKIVGFGGRTITGHNAKYVNSPQTKLFNKSKLLYGYNLAKENIYKKNRIIVTEGYLDVIMLHQAGFNTAVATLGTALTKDHLPILRRGEPKVIVAYDGDKAGLNAAFKASVMLSQSEFEGGVIIFEEGKDPADMVKDGQIEKLNEIFSNPTPFINYAIDYIISKYETNDPMQKQKALHESNDYLKSLSMLYQDEYKRYIAQKLNIRENLIKVTNDKSRVKFDNSSTKIDIAELCIIKAILEKPSRLDLVLDLIDASMFEYHNNEFQLLLEDINNPSLNSIVLNERLEDYDDKRLENELLILLIKFYSKQLNKVLYEKDIDFRKKANIIRKLKDNVSQLKKGKLVSFDIDLLK</sequence>
<evidence type="ECO:0000256" key="8">
    <source>
        <dbReference type="ARBA" id="ARBA00022833"/>
    </source>
</evidence>
<keyword evidence="1 12" id="KW-0240">DNA-directed RNA polymerase</keyword>
<keyword evidence="18" id="KW-1185">Reference proteome</keyword>
<dbReference type="SMART" id="SM00400">
    <property type="entry name" value="ZnF_CHCC"/>
    <property type="match status" value="1"/>
</dbReference>
<dbReference type="InterPro" id="IPR034151">
    <property type="entry name" value="TOPRIM_DnaG_bac"/>
</dbReference>